<dbReference type="InterPro" id="IPR014277">
    <property type="entry name" value="Orc1/Cdc6_arc"/>
</dbReference>
<dbReference type="SUPFAM" id="SSF52540">
    <property type="entry name" value="P-loop containing nucleoside triphosphate hydrolases"/>
    <property type="match status" value="1"/>
</dbReference>
<feature type="binding site" evidence="5">
    <location>
        <position position="224"/>
    </location>
    <ligand>
        <name>ATP</name>
        <dbReference type="ChEBI" id="CHEBI:30616"/>
    </ligand>
</feature>
<dbReference type="Gene3D" id="3.40.50.300">
    <property type="entry name" value="P-loop containing nucleotide triphosphate hydrolases"/>
    <property type="match status" value="1"/>
</dbReference>
<dbReference type="GO" id="GO:0006260">
    <property type="term" value="P:DNA replication"/>
    <property type="evidence" value="ECO:0007669"/>
    <property type="project" value="UniProtKB-UniRule"/>
</dbReference>
<dbReference type="InterPro" id="IPR055237">
    <property type="entry name" value="Cdc6_lid"/>
</dbReference>
<keyword evidence="3 5" id="KW-0547">Nucleotide-binding</keyword>
<keyword evidence="8" id="KW-0131">Cell cycle</keyword>
<gene>
    <name evidence="8" type="ORF">FK85_24155</name>
</gene>
<keyword evidence="2 5" id="KW-0235">DNA replication</keyword>
<evidence type="ECO:0000313" key="9">
    <source>
        <dbReference type="Proteomes" id="UP000053331"/>
    </source>
</evidence>
<dbReference type="Pfam" id="PF09079">
    <property type="entry name" value="WHD_Cdc6"/>
    <property type="match status" value="1"/>
</dbReference>
<evidence type="ECO:0000259" key="7">
    <source>
        <dbReference type="SMART" id="SM01074"/>
    </source>
</evidence>
<dbReference type="EMBL" id="JNFH02000005">
    <property type="protein sequence ID" value="KKF39983.1"/>
    <property type="molecule type" value="Genomic_DNA"/>
</dbReference>
<evidence type="ECO:0000256" key="3">
    <source>
        <dbReference type="ARBA" id="ARBA00022741"/>
    </source>
</evidence>
<feature type="binding site" evidence="5">
    <location>
        <position position="212"/>
    </location>
    <ligand>
        <name>ATP</name>
        <dbReference type="ChEBI" id="CHEBI:30616"/>
    </ligand>
</feature>
<feature type="domain" description="AAA+ ATPase" evidence="6">
    <location>
        <begin position="51"/>
        <end position="213"/>
    </location>
</feature>
<comment type="similarity">
    <text evidence="1 5">Belongs to the CDC6/cdc18 family.</text>
</comment>
<name>A0A0F8BI61_9EURY</name>
<dbReference type="CDD" id="cd08768">
    <property type="entry name" value="Cdc6_C"/>
    <property type="match status" value="1"/>
</dbReference>
<proteinExistence type="inferred from homology"/>
<keyword evidence="8" id="KW-0132">Cell division</keyword>
<dbReference type="InterPro" id="IPR015163">
    <property type="entry name" value="Cdc6_C"/>
</dbReference>
<dbReference type="OrthoDB" id="195574at2157"/>
<evidence type="ECO:0000256" key="5">
    <source>
        <dbReference type="HAMAP-Rule" id="MF_01407"/>
    </source>
</evidence>
<dbReference type="GO" id="GO:0005524">
    <property type="term" value="F:ATP binding"/>
    <property type="evidence" value="ECO:0007669"/>
    <property type="project" value="UniProtKB-UniRule"/>
</dbReference>
<evidence type="ECO:0000256" key="1">
    <source>
        <dbReference type="ARBA" id="ARBA00006184"/>
    </source>
</evidence>
<comment type="caution">
    <text evidence="8">The sequence shown here is derived from an EMBL/GenBank/DDBJ whole genome shotgun (WGS) entry which is preliminary data.</text>
</comment>
<accession>A0A0F8BI61</accession>
<dbReference type="Gene3D" id="1.10.8.60">
    <property type="match status" value="1"/>
</dbReference>
<dbReference type="InterPro" id="IPR003593">
    <property type="entry name" value="AAA+_ATPase"/>
</dbReference>
<keyword evidence="9" id="KW-1185">Reference proteome</keyword>
<organism evidence="8 9">
    <name type="scientific">Halorubrum saccharovorum</name>
    <dbReference type="NCBI Taxonomy" id="2248"/>
    <lineage>
        <taxon>Archaea</taxon>
        <taxon>Methanobacteriati</taxon>
        <taxon>Methanobacteriota</taxon>
        <taxon>Stenosarchaea group</taxon>
        <taxon>Halobacteria</taxon>
        <taxon>Halobacteriales</taxon>
        <taxon>Haloferacaceae</taxon>
        <taxon>Halorubrum</taxon>
    </lineage>
</organism>
<dbReference type="PANTHER" id="PTHR10763">
    <property type="entry name" value="CELL DIVISION CONTROL PROTEIN 6-RELATED"/>
    <property type="match status" value="1"/>
</dbReference>
<dbReference type="PANTHER" id="PTHR10763:SF22">
    <property type="entry name" value="ORC1-TYPE DNA REPLICATION PROTEIN"/>
    <property type="match status" value="1"/>
</dbReference>
<dbReference type="SUPFAM" id="SSF46785">
    <property type="entry name" value="Winged helix' DNA-binding domain"/>
    <property type="match status" value="1"/>
</dbReference>
<dbReference type="Pfam" id="PF13191">
    <property type="entry name" value="AAA_16"/>
    <property type="match status" value="1"/>
</dbReference>
<feature type="domain" description="Cdc6 C-terminal" evidence="7">
    <location>
        <begin position="307"/>
        <end position="391"/>
    </location>
</feature>
<dbReference type="Gene3D" id="1.10.10.10">
    <property type="entry name" value="Winged helix-like DNA-binding domain superfamily/Winged helix DNA-binding domain"/>
    <property type="match status" value="1"/>
</dbReference>
<comment type="function">
    <text evidence="5">Involved in regulation of DNA replication.</text>
</comment>
<evidence type="ECO:0000313" key="8">
    <source>
        <dbReference type="EMBL" id="KKF39983.1"/>
    </source>
</evidence>
<dbReference type="InterPro" id="IPR027417">
    <property type="entry name" value="P-loop_NTPase"/>
</dbReference>
<dbReference type="InterPro" id="IPR036388">
    <property type="entry name" value="WH-like_DNA-bd_sf"/>
</dbReference>
<feature type="binding site" evidence="5">
    <location>
        <begin position="63"/>
        <end position="67"/>
    </location>
    <ligand>
        <name>ATP</name>
        <dbReference type="ChEBI" id="CHEBI:30616"/>
    </ligand>
</feature>
<protein>
    <recommendedName>
        <fullName evidence="5">ORC1-type DNA replication protein</fullName>
    </recommendedName>
</protein>
<reference evidence="8 9" key="1">
    <citation type="journal article" date="2015" name="Genome Announc.">
        <title>Draft genome sequence of a Halorubrum H3 strain isolated from the burlinskoye salt lake (Altai Krai, Russia).</title>
        <authorList>
            <person name="Rozanov A.S."/>
            <person name="Bryanskaya A.V."/>
            <person name="Malup T.K."/>
            <person name="Kotenko A.V."/>
            <person name="Peltek S.E."/>
        </authorList>
    </citation>
    <scope>NUCLEOTIDE SEQUENCE [LARGE SCALE GENOMIC DNA]</scope>
    <source>
        <strain evidence="8 9">H3</strain>
    </source>
</reference>
<evidence type="ECO:0000256" key="2">
    <source>
        <dbReference type="ARBA" id="ARBA00022705"/>
    </source>
</evidence>
<dbReference type="RefSeq" id="WP_050023398.1">
    <property type="nucleotide sequence ID" value="NZ_JNFH02000005.1"/>
</dbReference>
<dbReference type="SMART" id="SM01074">
    <property type="entry name" value="Cdc6_C"/>
    <property type="match status" value="1"/>
</dbReference>
<keyword evidence="4 5" id="KW-0067">ATP-binding</keyword>
<dbReference type="InterPro" id="IPR050311">
    <property type="entry name" value="ORC1/CDC6"/>
</dbReference>
<dbReference type="InterPro" id="IPR041664">
    <property type="entry name" value="AAA_16"/>
</dbReference>
<dbReference type="Pfam" id="PF22703">
    <property type="entry name" value="Cdc6_lid"/>
    <property type="match status" value="1"/>
</dbReference>
<dbReference type="AlphaFoldDB" id="A0A0F8BI61"/>
<dbReference type="SMART" id="SM00382">
    <property type="entry name" value="AAA"/>
    <property type="match status" value="1"/>
</dbReference>
<evidence type="ECO:0000256" key="4">
    <source>
        <dbReference type="ARBA" id="ARBA00022840"/>
    </source>
</evidence>
<dbReference type="HAMAP" id="MF_01407">
    <property type="entry name" value="ORC1_type_DNA_replic_protein"/>
    <property type="match status" value="1"/>
</dbReference>
<evidence type="ECO:0000259" key="6">
    <source>
        <dbReference type="SMART" id="SM00382"/>
    </source>
</evidence>
<dbReference type="Proteomes" id="UP000053331">
    <property type="component" value="Unassembled WGS sequence"/>
</dbReference>
<dbReference type="GO" id="GO:0051301">
    <property type="term" value="P:cell division"/>
    <property type="evidence" value="ECO:0007669"/>
    <property type="project" value="UniProtKB-KW"/>
</dbReference>
<sequence>MSEDLFTEMTETLFEDKSILSEEYRPDVIVERDDEIDAYRSALKDVLFGRNPANVFIYGKTGVGKTAVTEYMMNALRTEVKRRDEAEELHVHFRNCNDDSVYRTVRSLINSIRGDEGESFPETGLSTSHALETLYGEMEALGGTFLFILDEIDHLSDPDSLLYELPRARANGHLDAARVGVIGISNNYTFRSSLSPKVKDTLMEKELAFSPYDADELQSILTARAEKALVDGACKDSAIRLAAAKAAKDTGSARQAIDLLREGGDVAEEQGATAITDDHIEVAAARVQRGRVRDKLRDQTMHGQLILESLARIEGDGNVPARSKEIQAVYERVARNWSHDPLTTLKSIQNHLADLTMLGFLERTEQNEGRAGGVHYRYELALDPEIILETRESIETQPQSS</sequence>
<dbReference type="NCBIfam" id="TIGR02928">
    <property type="entry name" value="orc1/cdc6 family replication initiation protein"/>
    <property type="match status" value="1"/>
</dbReference>
<dbReference type="InterPro" id="IPR036390">
    <property type="entry name" value="WH_DNA-bd_sf"/>
</dbReference>